<reference evidence="2 3" key="1">
    <citation type="journal article" date="2018" name="Mol. Biol. Evol.">
        <title>Broad Genomic Sampling Reveals a Smut Pathogenic Ancestry of the Fungal Clade Ustilaginomycotina.</title>
        <authorList>
            <person name="Kijpornyongpan T."/>
            <person name="Mondo S.J."/>
            <person name="Barry K."/>
            <person name="Sandor L."/>
            <person name="Lee J."/>
            <person name="Lipzen A."/>
            <person name="Pangilinan J."/>
            <person name="LaButti K."/>
            <person name="Hainaut M."/>
            <person name="Henrissat B."/>
            <person name="Grigoriev I.V."/>
            <person name="Spatafora J.W."/>
            <person name="Aime M.C."/>
        </authorList>
    </citation>
    <scope>NUCLEOTIDE SEQUENCE [LARGE SCALE GENOMIC DNA]</scope>
    <source>
        <strain evidence="2 3">MCA 4718</strain>
    </source>
</reference>
<feature type="region of interest" description="Disordered" evidence="1">
    <location>
        <begin position="306"/>
        <end position="333"/>
    </location>
</feature>
<dbReference type="EMBL" id="KZ819327">
    <property type="protein sequence ID" value="PWN20641.1"/>
    <property type="molecule type" value="Genomic_DNA"/>
</dbReference>
<dbReference type="GeneID" id="37011377"/>
<proteinExistence type="predicted"/>
<feature type="compositionally biased region" description="Low complexity" evidence="1">
    <location>
        <begin position="105"/>
        <end position="120"/>
    </location>
</feature>
<evidence type="ECO:0000313" key="3">
    <source>
        <dbReference type="Proteomes" id="UP000245942"/>
    </source>
</evidence>
<organism evidence="2 3">
    <name type="scientific">Pseudomicrostroma glucosiphilum</name>
    <dbReference type="NCBI Taxonomy" id="1684307"/>
    <lineage>
        <taxon>Eukaryota</taxon>
        <taxon>Fungi</taxon>
        <taxon>Dikarya</taxon>
        <taxon>Basidiomycota</taxon>
        <taxon>Ustilaginomycotina</taxon>
        <taxon>Exobasidiomycetes</taxon>
        <taxon>Microstromatales</taxon>
        <taxon>Microstromatales incertae sedis</taxon>
        <taxon>Pseudomicrostroma</taxon>
    </lineage>
</organism>
<gene>
    <name evidence="2" type="ORF">BCV69DRAFT_194878</name>
</gene>
<feature type="compositionally biased region" description="Basic and acidic residues" evidence="1">
    <location>
        <begin position="148"/>
        <end position="166"/>
    </location>
</feature>
<accession>A0A316U850</accession>
<protein>
    <submittedName>
        <fullName evidence="2">Uncharacterized protein</fullName>
    </submittedName>
</protein>
<feature type="region of interest" description="Disordered" evidence="1">
    <location>
        <begin position="78"/>
        <end position="176"/>
    </location>
</feature>
<sequence length="418" mass="46523">MSSRLPYGIRTQSGAASFKREVEQSLAPWREMIARDDARVVRSIHCPQVPNAADGFSPIVLYQIAVRDTGKVVQVSIQGKHNPLPNPVSAWNETRAQSRKRKGDGASSAASGSRSAGAGRSRTDSSEGKMAAAKRRLQMINDEEDAREAEACHDENADGRPELRQDDECDEEELSQRKRVALQGAYAKEGQPYADDQQYYDGYDYDEAAQAEEEDIPADVIAHVSLHPPTPQKKPSKPSSRLPGPPRYSARRSTSLAAQGLAPQYGLNDLREPDGSIRYFPSTAANSEAGESCGGETVYSNVTYTQQNPQQRGLRRSSRLASLPPGSLDEEGRHHQEQVRATAHRLAEVELHPLVEMQEQQQNGIDAEENEDVDMSSMILDYEDEEETRLAHEQMRREGQRRILTEQEVARRCPPLYT</sequence>
<dbReference type="AlphaFoldDB" id="A0A316U850"/>
<feature type="region of interest" description="Disordered" evidence="1">
    <location>
        <begin position="225"/>
        <end position="273"/>
    </location>
</feature>
<name>A0A316U850_9BASI</name>
<dbReference type="Proteomes" id="UP000245942">
    <property type="component" value="Unassembled WGS sequence"/>
</dbReference>
<evidence type="ECO:0000313" key="2">
    <source>
        <dbReference type="EMBL" id="PWN20641.1"/>
    </source>
</evidence>
<dbReference type="RefSeq" id="XP_025347801.1">
    <property type="nucleotide sequence ID" value="XM_025489643.1"/>
</dbReference>
<evidence type="ECO:0000256" key="1">
    <source>
        <dbReference type="SAM" id="MobiDB-lite"/>
    </source>
</evidence>
<keyword evidence="3" id="KW-1185">Reference proteome</keyword>